<accession>A0A0A2UR96</accession>
<keyword evidence="1" id="KW-1133">Transmembrane helix</keyword>
<keyword evidence="3" id="KW-1185">Reference proteome</keyword>
<reference evidence="2 3" key="1">
    <citation type="submission" date="2013-08" db="EMBL/GenBank/DDBJ databases">
        <title>Genome of Pontibacillus chungwhensis.</title>
        <authorList>
            <person name="Wang Q."/>
            <person name="Wang G."/>
        </authorList>
    </citation>
    <scope>NUCLEOTIDE SEQUENCE [LARGE SCALE GENOMIC DNA]</scope>
    <source>
        <strain evidence="2 3">BH030062</strain>
    </source>
</reference>
<dbReference type="AlphaFoldDB" id="A0A0A2UR96"/>
<dbReference type="RefSeq" id="WP_036785061.1">
    <property type="nucleotide sequence ID" value="NZ_AVBG01000010.1"/>
</dbReference>
<proteinExistence type="predicted"/>
<keyword evidence="1" id="KW-0472">Membrane</keyword>
<dbReference type="Proteomes" id="UP000030153">
    <property type="component" value="Unassembled WGS sequence"/>
</dbReference>
<dbReference type="OrthoDB" id="2356428at2"/>
<comment type="caution">
    <text evidence="2">The sequence shown here is derived from an EMBL/GenBank/DDBJ whole genome shotgun (WGS) entry which is preliminary data.</text>
</comment>
<dbReference type="eggNOG" id="ENOG502ZTK4">
    <property type="taxonomic scope" value="Bacteria"/>
</dbReference>
<keyword evidence="1" id="KW-0812">Transmembrane</keyword>
<feature type="transmembrane region" description="Helical" evidence="1">
    <location>
        <begin position="68"/>
        <end position="92"/>
    </location>
</feature>
<evidence type="ECO:0000256" key="1">
    <source>
        <dbReference type="SAM" id="Phobius"/>
    </source>
</evidence>
<organism evidence="2 3">
    <name type="scientific">Pontibacillus chungwhensis BH030062</name>
    <dbReference type="NCBI Taxonomy" id="1385513"/>
    <lineage>
        <taxon>Bacteria</taxon>
        <taxon>Bacillati</taxon>
        <taxon>Bacillota</taxon>
        <taxon>Bacilli</taxon>
        <taxon>Bacillales</taxon>
        <taxon>Bacillaceae</taxon>
        <taxon>Pontibacillus</taxon>
    </lineage>
</organism>
<dbReference type="EMBL" id="AVBG01000010">
    <property type="protein sequence ID" value="KGP90807.1"/>
    <property type="molecule type" value="Genomic_DNA"/>
</dbReference>
<name>A0A0A2UR96_9BACI</name>
<evidence type="ECO:0000313" key="3">
    <source>
        <dbReference type="Proteomes" id="UP000030153"/>
    </source>
</evidence>
<evidence type="ECO:0000313" key="2">
    <source>
        <dbReference type="EMBL" id="KGP90807.1"/>
    </source>
</evidence>
<feature type="transmembrane region" description="Helical" evidence="1">
    <location>
        <begin position="38"/>
        <end position="56"/>
    </location>
</feature>
<protein>
    <submittedName>
        <fullName evidence="2">Uncharacterized protein</fullName>
    </submittedName>
</protein>
<feature type="transmembrane region" description="Helical" evidence="1">
    <location>
        <begin position="7"/>
        <end position="26"/>
    </location>
</feature>
<gene>
    <name evidence="2" type="ORF">N780_03695</name>
</gene>
<sequence length="104" mass="11943">MEVSVDALFYFYLGVLGVISFLGGLLAVKKWRSITSGFWVMVGMSVLFLVFLFRWFQTPASEAYMGTIPWLFNQALAIILYGVWIIIAWFALKRFGKKSFLNVK</sequence>